<name>A0ABV8RGK6_9SPHN</name>
<dbReference type="InterPro" id="IPR008920">
    <property type="entry name" value="TF_FadR/GntR_C"/>
</dbReference>
<gene>
    <name evidence="5" type="ORF">ACFOWX_08165</name>
</gene>
<dbReference type="SUPFAM" id="SSF46785">
    <property type="entry name" value="Winged helix' DNA-binding domain"/>
    <property type="match status" value="1"/>
</dbReference>
<evidence type="ECO:0000256" key="1">
    <source>
        <dbReference type="ARBA" id="ARBA00023015"/>
    </source>
</evidence>
<evidence type="ECO:0000256" key="2">
    <source>
        <dbReference type="ARBA" id="ARBA00023125"/>
    </source>
</evidence>
<keyword evidence="1" id="KW-0805">Transcription regulation</keyword>
<dbReference type="PRINTS" id="PR00035">
    <property type="entry name" value="HTHGNTR"/>
</dbReference>
<accession>A0ABV8RGK6</accession>
<dbReference type="InterPro" id="IPR011711">
    <property type="entry name" value="GntR_C"/>
</dbReference>
<dbReference type="CDD" id="cd07377">
    <property type="entry name" value="WHTH_GntR"/>
    <property type="match status" value="1"/>
</dbReference>
<dbReference type="InterPro" id="IPR036390">
    <property type="entry name" value="WH_DNA-bd_sf"/>
</dbReference>
<dbReference type="PANTHER" id="PTHR43537">
    <property type="entry name" value="TRANSCRIPTIONAL REGULATOR, GNTR FAMILY"/>
    <property type="match status" value="1"/>
</dbReference>
<evidence type="ECO:0000313" key="6">
    <source>
        <dbReference type="Proteomes" id="UP001595887"/>
    </source>
</evidence>
<evidence type="ECO:0000256" key="3">
    <source>
        <dbReference type="ARBA" id="ARBA00023163"/>
    </source>
</evidence>
<dbReference type="PROSITE" id="PS50949">
    <property type="entry name" value="HTH_GNTR"/>
    <property type="match status" value="1"/>
</dbReference>
<dbReference type="PANTHER" id="PTHR43537:SF5">
    <property type="entry name" value="UXU OPERON TRANSCRIPTIONAL REGULATOR"/>
    <property type="match status" value="1"/>
</dbReference>
<keyword evidence="6" id="KW-1185">Reference proteome</keyword>
<keyword evidence="2" id="KW-0238">DNA-binding</keyword>
<dbReference type="RefSeq" id="WP_381423042.1">
    <property type="nucleotide sequence ID" value="NZ_JBHSDH010000013.1"/>
</dbReference>
<dbReference type="SUPFAM" id="SSF48008">
    <property type="entry name" value="GntR ligand-binding domain-like"/>
    <property type="match status" value="1"/>
</dbReference>
<dbReference type="Pfam" id="PF07729">
    <property type="entry name" value="FCD"/>
    <property type="match status" value="1"/>
</dbReference>
<keyword evidence="3" id="KW-0804">Transcription</keyword>
<dbReference type="InterPro" id="IPR036388">
    <property type="entry name" value="WH-like_DNA-bd_sf"/>
</dbReference>
<dbReference type="EMBL" id="JBHSDH010000013">
    <property type="protein sequence ID" value="MFC4292389.1"/>
    <property type="molecule type" value="Genomic_DNA"/>
</dbReference>
<reference evidence="6" key="1">
    <citation type="journal article" date="2019" name="Int. J. Syst. Evol. Microbiol.">
        <title>The Global Catalogue of Microorganisms (GCM) 10K type strain sequencing project: providing services to taxonomists for standard genome sequencing and annotation.</title>
        <authorList>
            <consortium name="The Broad Institute Genomics Platform"/>
            <consortium name="The Broad Institute Genome Sequencing Center for Infectious Disease"/>
            <person name="Wu L."/>
            <person name="Ma J."/>
        </authorList>
    </citation>
    <scope>NUCLEOTIDE SEQUENCE [LARGE SCALE GENOMIC DNA]</scope>
    <source>
        <strain evidence="6">CECT 8531</strain>
    </source>
</reference>
<feature type="domain" description="HTH gntR-type" evidence="4">
    <location>
        <begin position="4"/>
        <end position="72"/>
    </location>
</feature>
<sequence>MTMKRLYHDIADKIVALINDGVFPVGTRLPGERELAERFDVSRVTIREAEIALQAIGHLEIKTGSGVYVCAKQPKAEGSLPNVSAFELTEARSLIESEAAALAAKVVDDSQLKELSMLLDKMADADEETANKADRLFHAKIAEASGNKAMIHSVETLWRMREELPEVRSAYAAVCHDDAESRKAEHKLILDALIAHNPEAARSAMKAHFFRLIEAMLDVTEKQALFEVQQRANASRERFLATAQLN</sequence>
<evidence type="ECO:0000313" key="5">
    <source>
        <dbReference type="EMBL" id="MFC4292389.1"/>
    </source>
</evidence>
<dbReference type="InterPro" id="IPR000524">
    <property type="entry name" value="Tscrpt_reg_HTH_GntR"/>
</dbReference>
<comment type="caution">
    <text evidence="5">The sequence shown here is derived from an EMBL/GenBank/DDBJ whole genome shotgun (WGS) entry which is preliminary data.</text>
</comment>
<dbReference type="Pfam" id="PF00392">
    <property type="entry name" value="GntR"/>
    <property type="match status" value="1"/>
</dbReference>
<organism evidence="5 6">
    <name type="scientific">Sphingorhabdus arenilitoris</name>
    <dbReference type="NCBI Taxonomy" id="1490041"/>
    <lineage>
        <taxon>Bacteria</taxon>
        <taxon>Pseudomonadati</taxon>
        <taxon>Pseudomonadota</taxon>
        <taxon>Alphaproteobacteria</taxon>
        <taxon>Sphingomonadales</taxon>
        <taxon>Sphingomonadaceae</taxon>
        <taxon>Sphingorhabdus</taxon>
    </lineage>
</organism>
<protein>
    <submittedName>
        <fullName evidence="5">FadR/GntR family transcriptional regulator</fullName>
    </submittedName>
</protein>
<proteinExistence type="predicted"/>
<dbReference type="Gene3D" id="1.20.120.530">
    <property type="entry name" value="GntR ligand-binding domain-like"/>
    <property type="match status" value="1"/>
</dbReference>
<dbReference type="SMART" id="SM00345">
    <property type="entry name" value="HTH_GNTR"/>
    <property type="match status" value="1"/>
</dbReference>
<dbReference type="Proteomes" id="UP001595887">
    <property type="component" value="Unassembled WGS sequence"/>
</dbReference>
<evidence type="ECO:0000259" key="4">
    <source>
        <dbReference type="PROSITE" id="PS50949"/>
    </source>
</evidence>
<dbReference type="Gene3D" id="1.10.10.10">
    <property type="entry name" value="Winged helix-like DNA-binding domain superfamily/Winged helix DNA-binding domain"/>
    <property type="match status" value="1"/>
</dbReference>
<dbReference type="SMART" id="SM00895">
    <property type="entry name" value="FCD"/>
    <property type="match status" value="1"/>
</dbReference>